<accession>A0A9P7GLU2</accession>
<evidence type="ECO:0000313" key="1">
    <source>
        <dbReference type="EMBL" id="KAG5649660.1"/>
    </source>
</evidence>
<dbReference type="OrthoDB" id="3269050at2759"/>
<dbReference type="Proteomes" id="UP000717328">
    <property type="component" value="Unassembled WGS sequence"/>
</dbReference>
<protein>
    <recommendedName>
        <fullName evidence="3">Protein kinase domain-containing protein</fullName>
    </recommendedName>
</protein>
<reference evidence="1" key="1">
    <citation type="submission" date="2021-02" db="EMBL/GenBank/DDBJ databases">
        <authorList>
            <person name="Nieuwenhuis M."/>
            <person name="Van De Peppel L.J.J."/>
        </authorList>
    </citation>
    <scope>NUCLEOTIDE SEQUENCE</scope>
    <source>
        <strain evidence="1">D49</strain>
    </source>
</reference>
<name>A0A9P7GLU2_9AGAR</name>
<comment type="caution">
    <text evidence="1">The sequence shown here is derived from an EMBL/GenBank/DDBJ whole genome shotgun (WGS) entry which is preliminary data.</text>
</comment>
<reference evidence="1" key="2">
    <citation type="submission" date="2021-10" db="EMBL/GenBank/DDBJ databases">
        <title>Phylogenomics reveals ancestral predisposition of the termite-cultivated fungus Termitomyces towards a domesticated lifestyle.</title>
        <authorList>
            <person name="Auxier B."/>
            <person name="Grum-Grzhimaylo A."/>
            <person name="Cardenas M.E."/>
            <person name="Lodge J.D."/>
            <person name="Laessoe T."/>
            <person name="Pedersen O."/>
            <person name="Smith M.E."/>
            <person name="Kuyper T.W."/>
            <person name="Franco-Molano E.A."/>
            <person name="Baroni T.J."/>
            <person name="Aanen D.K."/>
        </authorList>
    </citation>
    <scope>NUCLEOTIDE SEQUENCE</scope>
    <source>
        <strain evidence="1">D49</strain>
    </source>
</reference>
<gene>
    <name evidence="1" type="ORF">H0H81_002661</name>
</gene>
<sequence>MATVVEAFTPFTMGQVLVVRTPDKTASTRLPSHSVYYITRGPQGTLALEGRAIVPHVVLLEYLPDAKTLRDVDPAVVGLPLIESLIATARAFGKLGVVPTDFNPGNILFVPGIRTHAVVIDFADSGARRDESDEEWRETVEENDDVRWMKRALERSLGVVMKYSD</sequence>
<evidence type="ECO:0008006" key="3">
    <source>
        <dbReference type="Google" id="ProtNLM"/>
    </source>
</evidence>
<keyword evidence="2" id="KW-1185">Reference proteome</keyword>
<dbReference type="EMBL" id="JABCKI010000800">
    <property type="protein sequence ID" value="KAG5649660.1"/>
    <property type="molecule type" value="Genomic_DNA"/>
</dbReference>
<proteinExistence type="predicted"/>
<organism evidence="1 2">
    <name type="scientific">Sphagnurus paluster</name>
    <dbReference type="NCBI Taxonomy" id="117069"/>
    <lineage>
        <taxon>Eukaryota</taxon>
        <taxon>Fungi</taxon>
        <taxon>Dikarya</taxon>
        <taxon>Basidiomycota</taxon>
        <taxon>Agaricomycotina</taxon>
        <taxon>Agaricomycetes</taxon>
        <taxon>Agaricomycetidae</taxon>
        <taxon>Agaricales</taxon>
        <taxon>Tricholomatineae</taxon>
        <taxon>Lyophyllaceae</taxon>
        <taxon>Sphagnurus</taxon>
    </lineage>
</organism>
<dbReference type="AlphaFoldDB" id="A0A9P7GLU2"/>
<evidence type="ECO:0000313" key="2">
    <source>
        <dbReference type="Proteomes" id="UP000717328"/>
    </source>
</evidence>